<proteinExistence type="predicted"/>
<accession>A0AAD3SFX0</accession>
<comment type="caution">
    <text evidence="1">The sequence shown here is derived from an EMBL/GenBank/DDBJ whole genome shotgun (WGS) entry which is preliminary data.</text>
</comment>
<reference evidence="1" key="1">
    <citation type="submission" date="2023-05" db="EMBL/GenBank/DDBJ databases">
        <title>Nepenthes gracilis genome sequencing.</title>
        <authorList>
            <person name="Fukushima K."/>
        </authorList>
    </citation>
    <scope>NUCLEOTIDE SEQUENCE</scope>
    <source>
        <strain evidence="1">SING2019-196</strain>
    </source>
</reference>
<name>A0AAD3SFX0_NEPGR</name>
<dbReference type="Proteomes" id="UP001279734">
    <property type="component" value="Unassembled WGS sequence"/>
</dbReference>
<sequence length="109" mass="11687">MCAVWNWSLPRRDAHPIARRSASTASPNNGRAAGISAASAIVGCRWRRFRAEAESELNSILKKTTWPKGFPPAAAKLRKPVTWRPPICCVSDSSGISLSLSASGRGGKL</sequence>
<keyword evidence="2" id="KW-1185">Reference proteome</keyword>
<dbReference type="AlphaFoldDB" id="A0AAD3SFX0"/>
<evidence type="ECO:0000313" key="1">
    <source>
        <dbReference type="EMBL" id="GMH09934.1"/>
    </source>
</evidence>
<protein>
    <submittedName>
        <fullName evidence="1">Uncharacterized protein</fullName>
    </submittedName>
</protein>
<evidence type="ECO:0000313" key="2">
    <source>
        <dbReference type="Proteomes" id="UP001279734"/>
    </source>
</evidence>
<gene>
    <name evidence="1" type="ORF">Nepgr_011775</name>
</gene>
<dbReference type="EMBL" id="BSYO01000009">
    <property type="protein sequence ID" value="GMH09934.1"/>
    <property type="molecule type" value="Genomic_DNA"/>
</dbReference>
<organism evidence="1 2">
    <name type="scientific">Nepenthes gracilis</name>
    <name type="common">Slender pitcher plant</name>
    <dbReference type="NCBI Taxonomy" id="150966"/>
    <lineage>
        <taxon>Eukaryota</taxon>
        <taxon>Viridiplantae</taxon>
        <taxon>Streptophyta</taxon>
        <taxon>Embryophyta</taxon>
        <taxon>Tracheophyta</taxon>
        <taxon>Spermatophyta</taxon>
        <taxon>Magnoliopsida</taxon>
        <taxon>eudicotyledons</taxon>
        <taxon>Gunneridae</taxon>
        <taxon>Pentapetalae</taxon>
        <taxon>Caryophyllales</taxon>
        <taxon>Nepenthaceae</taxon>
        <taxon>Nepenthes</taxon>
    </lineage>
</organism>